<evidence type="ECO:0000256" key="4">
    <source>
        <dbReference type="ARBA" id="ARBA00023125"/>
    </source>
</evidence>
<dbReference type="Pfam" id="PF11951">
    <property type="entry name" value="Fungal_trans_2"/>
    <property type="match status" value="1"/>
</dbReference>
<dbReference type="Pfam" id="PF00172">
    <property type="entry name" value="Zn_clus"/>
    <property type="match status" value="1"/>
</dbReference>
<dbReference type="EMBL" id="LTAN01000009">
    <property type="protein sequence ID" value="OBR04220.1"/>
    <property type="molecule type" value="Genomic_DNA"/>
</dbReference>
<evidence type="ECO:0000313" key="10">
    <source>
        <dbReference type="Proteomes" id="UP000092177"/>
    </source>
</evidence>
<dbReference type="OrthoDB" id="3598904at2759"/>
<dbReference type="GeneID" id="28872428"/>
<accession>A0A1B7XWV4</accession>
<feature type="region of interest" description="Disordered" evidence="7">
    <location>
        <begin position="359"/>
        <end position="381"/>
    </location>
</feature>
<protein>
    <submittedName>
        <fullName evidence="9">C6 zinc finger protein</fullName>
    </submittedName>
</protein>
<dbReference type="RefSeq" id="XP_018152738.1">
    <property type="nucleotide sequence ID" value="XM_018308321.1"/>
</dbReference>
<dbReference type="GO" id="GO:0003677">
    <property type="term" value="F:DNA binding"/>
    <property type="evidence" value="ECO:0007669"/>
    <property type="project" value="UniProtKB-KW"/>
</dbReference>
<evidence type="ECO:0000256" key="5">
    <source>
        <dbReference type="ARBA" id="ARBA00023163"/>
    </source>
</evidence>
<dbReference type="PANTHER" id="PTHR36206">
    <property type="entry name" value="ASPERCRYPTIN BIOSYNTHESIS CLUSTER-SPECIFIC TRANSCRIPTION REGULATOR ATNN-RELATED"/>
    <property type="match status" value="1"/>
</dbReference>
<dbReference type="InterPro" id="IPR036864">
    <property type="entry name" value="Zn2-C6_fun-type_DNA-bd_sf"/>
</dbReference>
<evidence type="ECO:0000313" key="9">
    <source>
        <dbReference type="EMBL" id="OBR04220.1"/>
    </source>
</evidence>
<dbReference type="PANTHER" id="PTHR36206:SF13">
    <property type="entry name" value="TRANSCRIPTIONAL REGULATORY PROTEIN MOC3"/>
    <property type="match status" value="1"/>
</dbReference>
<name>A0A1B7XWV4_COLHI</name>
<keyword evidence="1" id="KW-0479">Metal-binding</keyword>
<dbReference type="KEGG" id="chig:CH63R_13347"/>
<dbReference type="Proteomes" id="UP000092177">
    <property type="component" value="Chromosome 9"/>
</dbReference>
<dbReference type="VEuPathDB" id="FungiDB:CH63R_13347"/>
<organism evidence="9 10">
    <name type="scientific">Colletotrichum higginsianum (strain IMI 349063)</name>
    <name type="common">Crucifer anthracnose fungus</name>
    <dbReference type="NCBI Taxonomy" id="759273"/>
    <lineage>
        <taxon>Eukaryota</taxon>
        <taxon>Fungi</taxon>
        <taxon>Dikarya</taxon>
        <taxon>Ascomycota</taxon>
        <taxon>Pezizomycotina</taxon>
        <taxon>Sordariomycetes</taxon>
        <taxon>Hypocreomycetidae</taxon>
        <taxon>Glomerellales</taxon>
        <taxon>Glomerellaceae</taxon>
        <taxon>Colletotrichum</taxon>
        <taxon>Colletotrichum destructivum species complex</taxon>
    </lineage>
</organism>
<sequence length="559" mass="63641">MSDVVSLTGAVGRLPEAAPNVVTFALTERPKANRRHAPKSRAGCVTCKKRRVRCDEAKPTCLNCAKSKRACEGYVQKPAATEAKLREHRPILIKPNYETQVFTSQLERDQFEYWMTFSKEFTLFPSDLVTQLIPQIAREEPAIRHAAFAIGAATLGSDSRGQRTSGAGPYMKDAFRHYGRAIHLIRSSESDPRSMPRALLSCLLFVTFEAIQGNYRAALTHINHGCSMLDQLLRQGVSGACPPKLVDEVMSGFQRFTLQSWTVNGYHPPETETWVPWCCRGKRSRYAVDELPALFGDLSEAHRWWEVVQHHIVYRTQMSSSLRFEDPSAPAAGLKQLSQDQIKEYCGILTRWRSSFQHLDEKGSEKTDENTHGNTAPDLNRDKMPRLQMLSLKLLHLSFEIYVKTSQYTNKEVLTKMTPSFKEVVSMSKTVLEGQSPSDQSKEVFTMDTSPSWSLLSASTFCMDPAVREEAHFLLRDYPRRDGIWDTRLFTAISKASQDPRTQESWACGDHFDAVLLNKEMVMYRDEAWRRKFALAEGRWRIVDEQKLPVASSKRTTLR</sequence>
<dbReference type="SMART" id="SM00066">
    <property type="entry name" value="GAL4"/>
    <property type="match status" value="1"/>
</dbReference>
<evidence type="ECO:0000256" key="3">
    <source>
        <dbReference type="ARBA" id="ARBA00023015"/>
    </source>
</evidence>
<dbReference type="CDD" id="cd00067">
    <property type="entry name" value="GAL4"/>
    <property type="match status" value="1"/>
</dbReference>
<evidence type="ECO:0000256" key="2">
    <source>
        <dbReference type="ARBA" id="ARBA00022833"/>
    </source>
</evidence>
<dbReference type="PROSITE" id="PS50048">
    <property type="entry name" value="ZN2_CY6_FUNGAL_2"/>
    <property type="match status" value="1"/>
</dbReference>
<gene>
    <name evidence="9" type="ORF">CH63R_13347</name>
</gene>
<dbReference type="PROSITE" id="PS00463">
    <property type="entry name" value="ZN2_CY6_FUNGAL_1"/>
    <property type="match status" value="1"/>
</dbReference>
<feature type="compositionally biased region" description="Basic and acidic residues" evidence="7">
    <location>
        <begin position="359"/>
        <end position="371"/>
    </location>
</feature>
<evidence type="ECO:0000259" key="8">
    <source>
        <dbReference type="PROSITE" id="PS50048"/>
    </source>
</evidence>
<evidence type="ECO:0000256" key="7">
    <source>
        <dbReference type="SAM" id="MobiDB-lite"/>
    </source>
</evidence>
<reference evidence="10" key="1">
    <citation type="journal article" date="2017" name="BMC Genomics">
        <title>Gapless genome assembly of Colletotrichum higginsianum reveals chromosome structure and association of transposable elements with secondary metabolite gene clusters.</title>
        <authorList>
            <person name="Dallery J.-F."/>
            <person name="Lapalu N."/>
            <person name="Zampounis A."/>
            <person name="Pigne S."/>
            <person name="Luyten I."/>
            <person name="Amselem J."/>
            <person name="Wittenberg A.H.J."/>
            <person name="Zhou S."/>
            <person name="de Queiroz M.V."/>
            <person name="Robin G.P."/>
            <person name="Auger A."/>
            <person name="Hainaut M."/>
            <person name="Henrissat B."/>
            <person name="Kim K.-T."/>
            <person name="Lee Y.-H."/>
            <person name="Lespinet O."/>
            <person name="Schwartz D.C."/>
            <person name="Thon M.R."/>
            <person name="O'Connell R.J."/>
        </authorList>
    </citation>
    <scope>NUCLEOTIDE SEQUENCE [LARGE SCALE GENOMIC DNA]</scope>
    <source>
        <strain evidence="10">IMI 349063</strain>
    </source>
</reference>
<dbReference type="SUPFAM" id="SSF57701">
    <property type="entry name" value="Zn2/Cys6 DNA-binding domain"/>
    <property type="match status" value="1"/>
</dbReference>
<keyword evidence="4" id="KW-0238">DNA-binding</keyword>
<dbReference type="Gene3D" id="4.10.240.10">
    <property type="entry name" value="Zn(2)-C6 fungal-type DNA-binding domain"/>
    <property type="match status" value="1"/>
</dbReference>
<keyword evidence="6" id="KW-0539">Nucleus</keyword>
<keyword evidence="3" id="KW-0805">Transcription regulation</keyword>
<evidence type="ECO:0000256" key="1">
    <source>
        <dbReference type="ARBA" id="ARBA00022723"/>
    </source>
</evidence>
<dbReference type="InterPro" id="IPR021858">
    <property type="entry name" value="Fun_TF"/>
</dbReference>
<evidence type="ECO:0000256" key="6">
    <source>
        <dbReference type="ARBA" id="ARBA00023242"/>
    </source>
</evidence>
<keyword evidence="5" id="KW-0804">Transcription</keyword>
<dbReference type="InterPro" id="IPR001138">
    <property type="entry name" value="Zn2Cys6_DnaBD"/>
</dbReference>
<keyword evidence="2" id="KW-0862">Zinc</keyword>
<dbReference type="GO" id="GO:0008270">
    <property type="term" value="F:zinc ion binding"/>
    <property type="evidence" value="ECO:0007669"/>
    <property type="project" value="InterPro"/>
</dbReference>
<keyword evidence="10" id="KW-1185">Reference proteome</keyword>
<dbReference type="InterPro" id="IPR052360">
    <property type="entry name" value="Transcr_Regulatory_Proteins"/>
</dbReference>
<comment type="caution">
    <text evidence="9">The sequence shown here is derived from an EMBL/GenBank/DDBJ whole genome shotgun (WGS) entry which is preliminary data.</text>
</comment>
<feature type="domain" description="Zn(2)-C6 fungal-type" evidence="8">
    <location>
        <begin position="43"/>
        <end position="71"/>
    </location>
</feature>
<dbReference type="GO" id="GO:0000981">
    <property type="term" value="F:DNA-binding transcription factor activity, RNA polymerase II-specific"/>
    <property type="evidence" value="ECO:0007669"/>
    <property type="project" value="InterPro"/>
</dbReference>
<proteinExistence type="predicted"/>
<dbReference type="AlphaFoldDB" id="A0A1B7XWV4"/>